<reference evidence="2 3" key="1">
    <citation type="journal article" date="2019" name="Emerg. Microbes Infect.">
        <title>Comprehensive subspecies identification of 175 nontuberculous mycobacteria species based on 7547 genomic profiles.</title>
        <authorList>
            <person name="Matsumoto Y."/>
            <person name="Kinjo T."/>
            <person name="Motooka D."/>
            <person name="Nabeya D."/>
            <person name="Jung N."/>
            <person name="Uechi K."/>
            <person name="Horii T."/>
            <person name="Iida T."/>
            <person name="Fujita J."/>
            <person name="Nakamura S."/>
        </authorList>
    </citation>
    <scope>NUCLEOTIDE SEQUENCE [LARGE SCALE GENOMIC DNA]</scope>
    <source>
        <strain evidence="2 3">JCM 13573</strain>
    </source>
</reference>
<proteinExistence type="predicted"/>
<dbReference type="Gene3D" id="3.10.180.10">
    <property type="entry name" value="2,3-Dihydroxybiphenyl 1,2-Dioxygenase, domain 1"/>
    <property type="match status" value="1"/>
</dbReference>
<protein>
    <submittedName>
        <fullName evidence="2">Glyoxalase</fullName>
    </submittedName>
</protein>
<dbReference type="SUPFAM" id="SSF54593">
    <property type="entry name" value="Glyoxalase/Bleomycin resistance protein/Dihydroxybiphenyl dioxygenase"/>
    <property type="match status" value="1"/>
</dbReference>
<accession>A0ABQ1BNP4</accession>
<dbReference type="InterPro" id="IPR037523">
    <property type="entry name" value="VOC_core"/>
</dbReference>
<sequence>MNTALRPRIFNTWVVLGHLGINVPDLAAAKRYYDELMPLVGFEPFFAADDEFAYKPADDKPGTYVFFYPATDAAAYSPHQTGLQHLAFMVRRRFLVDRVHDHVVRSGGSVIHSPRHFPQYPGHYYATFWFDPVGIKLEAVCHHDRD</sequence>
<dbReference type="InterPro" id="IPR029068">
    <property type="entry name" value="Glyas_Bleomycin-R_OHBP_Dase"/>
</dbReference>
<gene>
    <name evidence="2" type="ORF">MKUB_27810</name>
</gene>
<dbReference type="EMBL" id="BLKU01000003">
    <property type="protein sequence ID" value="GFG65291.1"/>
    <property type="molecule type" value="Genomic_DNA"/>
</dbReference>
<dbReference type="Proteomes" id="UP000465306">
    <property type="component" value="Unassembled WGS sequence"/>
</dbReference>
<keyword evidence="3" id="KW-1185">Reference proteome</keyword>
<dbReference type="Pfam" id="PF00903">
    <property type="entry name" value="Glyoxalase"/>
    <property type="match status" value="1"/>
</dbReference>
<dbReference type="PANTHER" id="PTHR35006">
    <property type="entry name" value="GLYOXALASE FAMILY PROTEIN (AFU_ORTHOLOGUE AFUA_5G14830)"/>
    <property type="match status" value="1"/>
</dbReference>
<evidence type="ECO:0000313" key="2">
    <source>
        <dbReference type="EMBL" id="GFG65291.1"/>
    </source>
</evidence>
<dbReference type="PROSITE" id="PS51819">
    <property type="entry name" value="VOC"/>
    <property type="match status" value="1"/>
</dbReference>
<evidence type="ECO:0000259" key="1">
    <source>
        <dbReference type="PROSITE" id="PS51819"/>
    </source>
</evidence>
<evidence type="ECO:0000313" key="3">
    <source>
        <dbReference type="Proteomes" id="UP000465306"/>
    </source>
</evidence>
<feature type="domain" description="VOC" evidence="1">
    <location>
        <begin position="15"/>
        <end position="142"/>
    </location>
</feature>
<dbReference type="InterPro" id="IPR004360">
    <property type="entry name" value="Glyas_Fos-R_dOase_dom"/>
</dbReference>
<name>A0ABQ1BNP4_9MYCO</name>
<dbReference type="PANTHER" id="PTHR35006:SF2">
    <property type="entry name" value="GLYOXALASE FAMILY PROTEIN (AFU_ORTHOLOGUE AFUA_5G14830)"/>
    <property type="match status" value="1"/>
</dbReference>
<organism evidence="2 3">
    <name type="scientific">Mycobacterium kubicae</name>
    <dbReference type="NCBI Taxonomy" id="120959"/>
    <lineage>
        <taxon>Bacteria</taxon>
        <taxon>Bacillati</taxon>
        <taxon>Actinomycetota</taxon>
        <taxon>Actinomycetes</taxon>
        <taxon>Mycobacteriales</taxon>
        <taxon>Mycobacteriaceae</taxon>
        <taxon>Mycobacterium</taxon>
        <taxon>Mycobacterium simiae complex</taxon>
    </lineage>
</organism>
<comment type="caution">
    <text evidence="2">The sequence shown here is derived from an EMBL/GenBank/DDBJ whole genome shotgun (WGS) entry which is preliminary data.</text>
</comment>